<evidence type="ECO:0000313" key="3">
    <source>
        <dbReference type="Proteomes" id="UP000674425"/>
    </source>
</evidence>
<protein>
    <submittedName>
        <fullName evidence="2">Uncharacterized protein</fullName>
    </submittedName>
</protein>
<sequence>MAAILNEMRDGRDPQCWLECDCRDTEVGGSRQPRLTARVREQGPPHFVRLNRYGAHACSLHSFRTDPDEDEDDDPSPEPGKHRPLRPVNDTLDYLDDEREPGAGKPTGRPTGPRGVTASGERLPRLGRILHTILSDARFNAATAASGQHPWDRVSTFADGEEITDTLSLRQVLFTEPWTRLAEKMNEIDGLPWPAGKKRSALLLFVADKIEAGSAIKFTRYKPATVTPERGMRIGGRDQKHSHPPYWVLAVIDRNKKGEARVREAFAQHAYSSTQPVPLDSHYERRTLAQLLKIVDWVGKKGVAVALVKPLFDSDVTLASGEIVWCRPDFELEFNEITQGPAAARRHRIVVETMGSESEAYLIQKTRTHEIMRSRGVLLEHVVRDDSEQDARDDAFGKRLYGRILQLAGVPRQAAATTSRA</sequence>
<comment type="caution">
    <text evidence="2">The sequence shown here is derived from an EMBL/GenBank/DDBJ whole genome shotgun (WGS) entry which is preliminary data.</text>
</comment>
<keyword evidence="3" id="KW-1185">Reference proteome</keyword>
<reference evidence="2 3" key="1">
    <citation type="submission" date="2021-02" db="EMBL/GenBank/DDBJ databases">
        <authorList>
            <person name="Vanwijnsberghe S."/>
        </authorList>
    </citation>
    <scope>NUCLEOTIDE SEQUENCE [LARGE SCALE GENOMIC DNA]</scope>
    <source>
        <strain evidence="2 3">R-69658</strain>
    </source>
</reference>
<feature type="compositionally biased region" description="Low complexity" evidence="1">
    <location>
        <begin position="103"/>
        <end position="115"/>
    </location>
</feature>
<evidence type="ECO:0000256" key="1">
    <source>
        <dbReference type="SAM" id="MobiDB-lite"/>
    </source>
</evidence>
<proteinExistence type="predicted"/>
<evidence type="ECO:0000313" key="2">
    <source>
        <dbReference type="EMBL" id="CAE6843860.1"/>
    </source>
</evidence>
<dbReference type="RefSeq" id="WP_200621866.1">
    <property type="nucleotide sequence ID" value="NZ_CAJNAU010000105.1"/>
</dbReference>
<gene>
    <name evidence="2" type="ORF">R69658_06848</name>
</gene>
<organism evidence="2 3">
    <name type="scientific">Paraburkholderia aspalathi</name>
    <dbReference type="NCBI Taxonomy" id="1324617"/>
    <lineage>
        <taxon>Bacteria</taxon>
        <taxon>Pseudomonadati</taxon>
        <taxon>Pseudomonadota</taxon>
        <taxon>Betaproteobacteria</taxon>
        <taxon>Burkholderiales</taxon>
        <taxon>Burkholderiaceae</taxon>
        <taxon>Paraburkholderia</taxon>
    </lineage>
</organism>
<feature type="region of interest" description="Disordered" evidence="1">
    <location>
        <begin position="62"/>
        <end position="122"/>
    </location>
</feature>
<accession>A0ABN7N152</accession>
<dbReference type="EMBL" id="CAJNAU010000105">
    <property type="protein sequence ID" value="CAE6843860.1"/>
    <property type="molecule type" value="Genomic_DNA"/>
</dbReference>
<feature type="compositionally biased region" description="Acidic residues" evidence="1">
    <location>
        <begin position="67"/>
        <end position="76"/>
    </location>
</feature>
<dbReference type="Proteomes" id="UP000674425">
    <property type="component" value="Unassembled WGS sequence"/>
</dbReference>
<name>A0ABN7N152_9BURK</name>